<protein>
    <recommendedName>
        <fullName evidence="3">Alpha-galactosidase NEW3 domain-containing protein</fullName>
    </recommendedName>
</protein>
<sequence>MLIKFYYPRLKFIAFLCLSLSVTFAFTAHAQQKAAKEPSSFTARLMNIESATKDPFRYNANLHNGSDQSNVYNLYAGIPPGWYATFRTQGAQVAALKVDAGKSADISVEITAAPQTKPGKYNIPVTAISNKDTLKLQLEAVVKGSYALELTTPSGRLSDDITEGSSKQIQLTLKNTGTLPLENLQLSSQNPAKWSATFEPSKVDHLEPGQSQDVMAKLNVPDKTIAGDYVTNFTARNDYTNSTATFRMTVKTSLLSGWIGILVILVALGIVYYLVRKYGRR</sequence>
<evidence type="ECO:0000313" key="4">
    <source>
        <dbReference type="EMBL" id="ATL46261.1"/>
    </source>
</evidence>
<feature type="chain" id="PRO_5013013651" description="Alpha-galactosidase NEW3 domain-containing protein" evidence="2">
    <location>
        <begin position="31"/>
        <end position="281"/>
    </location>
</feature>
<dbReference type="InterPro" id="IPR018905">
    <property type="entry name" value="A-galactase_NEW3"/>
</dbReference>
<organism evidence="4 5">
    <name type="scientific">Chitinophaga caeni</name>
    <dbReference type="NCBI Taxonomy" id="2029983"/>
    <lineage>
        <taxon>Bacteria</taxon>
        <taxon>Pseudomonadati</taxon>
        <taxon>Bacteroidota</taxon>
        <taxon>Chitinophagia</taxon>
        <taxon>Chitinophagales</taxon>
        <taxon>Chitinophagaceae</taxon>
        <taxon>Chitinophaga</taxon>
    </lineage>
</organism>
<dbReference type="PANTHER" id="PTHR39198:SF1">
    <property type="entry name" value="ALPHA-GALACTOSIDASE NEW3 DOMAIN-CONTAINING PROTEIN"/>
    <property type="match status" value="1"/>
</dbReference>
<dbReference type="OrthoDB" id="8631677at2"/>
<proteinExistence type="predicted"/>
<name>A0A291QQR8_9BACT</name>
<dbReference type="InterPro" id="IPR013783">
    <property type="entry name" value="Ig-like_fold"/>
</dbReference>
<feature type="domain" description="Alpha-galactosidase NEW3" evidence="3">
    <location>
        <begin position="162"/>
        <end position="236"/>
    </location>
</feature>
<reference evidence="4 5" key="1">
    <citation type="submission" date="2017-10" db="EMBL/GenBank/DDBJ databases">
        <title>Paenichitinophaga pekingensis gen. nov., sp. nov., isolated from activated sludge.</title>
        <authorList>
            <person name="Jin D."/>
            <person name="Kong X."/>
            <person name="Deng Y."/>
            <person name="Bai Z."/>
        </authorList>
    </citation>
    <scope>NUCLEOTIDE SEQUENCE [LARGE SCALE GENOMIC DNA]</scope>
    <source>
        <strain evidence="4 5">13</strain>
    </source>
</reference>
<dbReference type="AlphaFoldDB" id="A0A291QQR8"/>
<accession>A0A291QQR8</accession>
<feature type="transmembrane region" description="Helical" evidence="1">
    <location>
        <begin position="255"/>
        <end position="275"/>
    </location>
</feature>
<dbReference type="Proteomes" id="UP000220133">
    <property type="component" value="Chromosome"/>
</dbReference>
<keyword evidence="2" id="KW-0732">Signal</keyword>
<feature type="signal peptide" evidence="2">
    <location>
        <begin position="1"/>
        <end position="30"/>
    </location>
</feature>
<dbReference type="RefSeq" id="WP_098192650.1">
    <property type="nucleotide sequence ID" value="NZ_CP023777.1"/>
</dbReference>
<evidence type="ECO:0000256" key="2">
    <source>
        <dbReference type="SAM" id="SignalP"/>
    </source>
</evidence>
<evidence type="ECO:0000256" key="1">
    <source>
        <dbReference type="SAM" id="Phobius"/>
    </source>
</evidence>
<dbReference type="PANTHER" id="PTHR39198">
    <property type="entry name" value="HYPOTHETICAL MEMBRANE PROTEIN, CONSERVED"/>
    <property type="match status" value="1"/>
</dbReference>
<keyword evidence="1" id="KW-0812">Transmembrane</keyword>
<dbReference type="Gene3D" id="2.60.40.10">
    <property type="entry name" value="Immunoglobulins"/>
    <property type="match status" value="1"/>
</dbReference>
<keyword evidence="1" id="KW-1133">Transmembrane helix</keyword>
<keyword evidence="1" id="KW-0472">Membrane</keyword>
<dbReference type="KEGG" id="cbae:COR50_03230"/>
<keyword evidence="5" id="KW-1185">Reference proteome</keyword>
<evidence type="ECO:0000259" key="3">
    <source>
        <dbReference type="Pfam" id="PF10633"/>
    </source>
</evidence>
<gene>
    <name evidence="4" type="ORF">COR50_03230</name>
</gene>
<dbReference type="EMBL" id="CP023777">
    <property type="protein sequence ID" value="ATL46261.1"/>
    <property type="molecule type" value="Genomic_DNA"/>
</dbReference>
<evidence type="ECO:0000313" key="5">
    <source>
        <dbReference type="Proteomes" id="UP000220133"/>
    </source>
</evidence>
<dbReference type="Pfam" id="PF10633">
    <property type="entry name" value="NPCBM_assoc"/>
    <property type="match status" value="1"/>
</dbReference>